<feature type="non-terminal residue" evidence="1">
    <location>
        <position position="123"/>
    </location>
</feature>
<proteinExistence type="predicted"/>
<keyword evidence="2" id="KW-1185">Reference proteome</keyword>
<evidence type="ECO:0000313" key="1">
    <source>
        <dbReference type="EMBL" id="CAG8649656.1"/>
    </source>
</evidence>
<comment type="caution">
    <text evidence="1">The sequence shown here is derived from an EMBL/GenBank/DDBJ whole genome shotgun (WGS) entry which is preliminary data.</text>
</comment>
<organism evidence="1 2">
    <name type="scientific">Racocetra persica</name>
    <dbReference type="NCBI Taxonomy" id="160502"/>
    <lineage>
        <taxon>Eukaryota</taxon>
        <taxon>Fungi</taxon>
        <taxon>Fungi incertae sedis</taxon>
        <taxon>Mucoromycota</taxon>
        <taxon>Glomeromycotina</taxon>
        <taxon>Glomeromycetes</taxon>
        <taxon>Diversisporales</taxon>
        <taxon>Gigasporaceae</taxon>
        <taxon>Racocetra</taxon>
    </lineage>
</organism>
<reference evidence="1" key="1">
    <citation type="submission" date="2021-06" db="EMBL/GenBank/DDBJ databases">
        <authorList>
            <person name="Kallberg Y."/>
            <person name="Tangrot J."/>
            <person name="Rosling A."/>
        </authorList>
    </citation>
    <scope>NUCLEOTIDE SEQUENCE</scope>
    <source>
        <strain evidence="1">MA461A</strain>
    </source>
</reference>
<evidence type="ECO:0000313" key="2">
    <source>
        <dbReference type="Proteomes" id="UP000789920"/>
    </source>
</evidence>
<accession>A0ACA9NCX0</accession>
<gene>
    <name evidence="1" type="ORF">RPERSI_LOCUS7823</name>
</gene>
<sequence length="123" mass="13508">MVEFSCGVALDLAGWSAKKFKNNKTIGNNSPSSTKIKESHISSANKQSGKKLKSNNSSFLNSHSNHTYYKNSGIKPLSKHSPVSVWDVDTFDSLGDNGFISNDDYFTMSSISNKRPDGKRARS</sequence>
<name>A0ACA9NCX0_9GLOM</name>
<protein>
    <submittedName>
        <fullName evidence="1">2496_t:CDS:1</fullName>
    </submittedName>
</protein>
<dbReference type="EMBL" id="CAJVQC010013602">
    <property type="protein sequence ID" value="CAG8649656.1"/>
    <property type="molecule type" value="Genomic_DNA"/>
</dbReference>
<dbReference type="Proteomes" id="UP000789920">
    <property type="component" value="Unassembled WGS sequence"/>
</dbReference>